<feature type="region of interest" description="Disordered" evidence="1">
    <location>
        <begin position="246"/>
        <end position="272"/>
    </location>
</feature>
<evidence type="ECO:0000313" key="3">
    <source>
        <dbReference type="EMBL" id="GIF01890.1"/>
    </source>
</evidence>
<dbReference type="AlphaFoldDB" id="A0A919MZZ4"/>
<gene>
    <name evidence="3" type="ORF">Ari01nite_93540</name>
</gene>
<name>A0A919MZZ4_9ACTN</name>
<feature type="transmembrane region" description="Helical" evidence="2">
    <location>
        <begin position="65"/>
        <end position="85"/>
    </location>
</feature>
<feature type="transmembrane region" description="Helical" evidence="2">
    <location>
        <begin position="31"/>
        <end position="59"/>
    </location>
</feature>
<sequence>MARTGNNQRSANRVAVDVGATGTKPASKGAVLVLVLSVLAALWAVAMMTATGRVGYYYFFLYAEYYMGVITLVSLSITIMVGLVATDRLVLSIRQRVLLQSAHRTTGLIAVTALFLHVWTKYAEGTIQLMDIFVPFFASFNRLWVGFGTLSAWIMVLVMWTGIARSKFIGRGRPWMWRGIHAISYLMWPIALMHGLSAGRPAATWVVVSYIVCVLAVLVGLAVRLSVSLNRNKDFSSAAGIGVRPAGSMVPTSSPAMKAPRGGRREPKPEPEVLGPVAAVGAFQPARPAGVQTLPPLEQEAPPPPRPRRGGFDEDGPRRRRPADDEIEFDEPAPRGGGRRFPGEDTSTRMRRPDLEDTSTRMRRPDLEDTSARMRRPDLEDTSTRMRRVEMDDTSTRMRRVEMDDTRTFRPDFDDAAPRQRGRYDDEPAPRSRRRAAEPLPMYDEEPRGRRGEGYDEPPRQRGRYDDEPSGRRARYEPRFGGEAEGAPRGRRDRGAEIDGADSGRHSRTGFLDLADGEFEGDELPTLVDMASRRARRAEQDPVRSQAGRGARRGGRGRSNDDVADDEYWSQLRGEAN</sequence>
<feature type="transmembrane region" description="Helical" evidence="2">
    <location>
        <begin position="202"/>
        <end position="223"/>
    </location>
</feature>
<keyword evidence="2" id="KW-0472">Membrane</keyword>
<feature type="compositionally biased region" description="Basic and acidic residues" evidence="1">
    <location>
        <begin position="445"/>
        <end position="505"/>
    </location>
</feature>
<organism evidence="3 4">
    <name type="scientific">Paractinoplanes rishiriensis</name>
    <dbReference type="NCBI Taxonomy" id="1050105"/>
    <lineage>
        <taxon>Bacteria</taxon>
        <taxon>Bacillati</taxon>
        <taxon>Actinomycetota</taxon>
        <taxon>Actinomycetes</taxon>
        <taxon>Micromonosporales</taxon>
        <taxon>Micromonosporaceae</taxon>
        <taxon>Paractinoplanes</taxon>
    </lineage>
</organism>
<evidence type="ECO:0000313" key="4">
    <source>
        <dbReference type="Proteomes" id="UP000636960"/>
    </source>
</evidence>
<protein>
    <submittedName>
        <fullName evidence="3">Uncharacterized protein</fullName>
    </submittedName>
</protein>
<feature type="region of interest" description="Disordered" evidence="1">
    <location>
        <begin position="288"/>
        <end position="577"/>
    </location>
</feature>
<feature type="compositionally biased region" description="Basic and acidic residues" evidence="1">
    <location>
        <begin position="341"/>
        <end position="430"/>
    </location>
</feature>
<keyword evidence="4" id="KW-1185">Reference proteome</keyword>
<accession>A0A919MZZ4</accession>
<reference evidence="3" key="1">
    <citation type="submission" date="2021-01" db="EMBL/GenBank/DDBJ databases">
        <title>Whole genome shotgun sequence of Actinoplanes rishiriensis NBRC 108556.</title>
        <authorList>
            <person name="Komaki H."/>
            <person name="Tamura T."/>
        </authorList>
    </citation>
    <scope>NUCLEOTIDE SEQUENCE</scope>
    <source>
        <strain evidence="3">NBRC 108556</strain>
    </source>
</reference>
<feature type="transmembrane region" description="Helical" evidence="2">
    <location>
        <begin position="143"/>
        <end position="163"/>
    </location>
</feature>
<keyword evidence="2" id="KW-0812">Transmembrane</keyword>
<dbReference type="EMBL" id="BOMV01000114">
    <property type="protein sequence ID" value="GIF01890.1"/>
    <property type="molecule type" value="Genomic_DNA"/>
</dbReference>
<evidence type="ECO:0000256" key="2">
    <source>
        <dbReference type="SAM" id="Phobius"/>
    </source>
</evidence>
<feature type="transmembrane region" description="Helical" evidence="2">
    <location>
        <begin position="175"/>
        <end position="196"/>
    </location>
</feature>
<keyword evidence="2" id="KW-1133">Transmembrane helix</keyword>
<comment type="caution">
    <text evidence="3">The sequence shown here is derived from an EMBL/GenBank/DDBJ whole genome shotgun (WGS) entry which is preliminary data.</text>
</comment>
<feature type="transmembrane region" description="Helical" evidence="2">
    <location>
        <begin position="106"/>
        <end position="123"/>
    </location>
</feature>
<proteinExistence type="predicted"/>
<evidence type="ECO:0000256" key="1">
    <source>
        <dbReference type="SAM" id="MobiDB-lite"/>
    </source>
</evidence>
<dbReference type="Proteomes" id="UP000636960">
    <property type="component" value="Unassembled WGS sequence"/>
</dbReference>